<keyword evidence="2" id="KW-1133">Transmembrane helix</keyword>
<feature type="compositionally biased region" description="Low complexity" evidence="1">
    <location>
        <begin position="110"/>
        <end position="128"/>
    </location>
</feature>
<organism evidence="4 5">
    <name type="scientific">Gonapodya prolifera (strain JEL478)</name>
    <name type="common">Monoblepharis prolifera</name>
    <dbReference type="NCBI Taxonomy" id="1344416"/>
    <lineage>
        <taxon>Eukaryota</taxon>
        <taxon>Fungi</taxon>
        <taxon>Fungi incertae sedis</taxon>
        <taxon>Chytridiomycota</taxon>
        <taxon>Chytridiomycota incertae sedis</taxon>
        <taxon>Monoblepharidomycetes</taxon>
        <taxon>Monoblepharidales</taxon>
        <taxon>Gonapodyaceae</taxon>
        <taxon>Gonapodya</taxon>
    </lineage>
</organism>
<keyword evidence="3" id="KW-0732">Signal</keyword>
<feature type="compositionally biased region" description="Low complexity" evidence="1">
    <location>
        <begin position="84"/>
        <end position="96"/>
    </location>
</feature>
<evidence type="ECO:0000256" key="2">
    <source>
        <dbReference type="SAM" id="Phobius"/>
    </source>
</evidence>
<feature type="chain" id="PRO_5007296165" description="Mid2 domain-containing protein" evidence="3">
    <location>
        <begin position="23"/>
        <end position="414"/>
    </location>
</feature>
<keyword evidence="2" id="KW-0472">Membrane</keyword>
<dbReference type="AlphaFoldDB" id="A0A139AG65"/>
<feature type="compositionally biased region" description="Pro residues" evidence="1">
    <location>
        <begin position="97"/>
        <end position="109"/>
    </location>
</feature>
<sequence>MRIPLAIVVAVVATCGVGGAWAVPATTTDGRVHDTSPFRRLHKRQVCIGGLVIGNLCVGGQWVTTSSATPTSTAAPPVPPPTSAAPATTPPIVTAPAPSPPPPPPPPAQPTSSDVVAPASSTTAISSSPSPPHTPTSTSSPTFILPFTFRSTTTTSSSLPPSPTSPTDQLMTSSNTQSRIPNLLPIIIGVCAGVAVAFLVIIGIVTWRRRRKSLVVYAPYRRSNTPPPAYPSTTSGPGFEFHRGPARDGRNVMAPPSGGASTSGHVAAAGAGGADPPPSSTHDTWSWNPSITVSNANRRTLSFSWARSLGSRRTHLSSHSNNANNNNSWGALGDVRGPPGVTSMENPPSVQMSQRIVFPGSPATAMASPVYPASDATDLRSTELSSDVVAWVNEEGGVQISPGSSALPTLPRTA</sequence>
<feature type="region of interest" description="Disordered" evidence="1">
    <location>
        <begin position="67"/>
        <end position="175"/>
    </location>
</feature>
<evidence type="ECO:0000256" key="1">
    <source>
        <dbReference type="SAM" id="MobiDB-lite"/>
    </source>
</evidence>
<dbReference type="Proteomes" id="UP000070544">
    <property type="component" value="Unassembled WGS sequence"/>
</dbReference>
<accession>A0A139AG65</accession>
<evidence type="ECO:0000256" key="3">
    <source>
        <dbReference type="SAM" id="SignalP"/>
    </source>
</evidence>
<dbReference type="STRING" id="1344416.A0A139AG65"/>
<evidence type="ECO:0000313" key="4">
    <source>
        <dbReference type="EMBL" id="KXS15554.1"/>
    </source>
</evidence>
<feature type="signal peptide" evidence="3">
    <location>
        <begin position="1"/>
        <end position="22"/>
    </location>
</feature>
<keyword evidence="2" id="KW-0812">Transmembrane</keyword>
<proteinExistence type="predicted"/>
<dbReference type="EMBL" id="KQ965761">
    <property type="protein sequence ID" value="KXS15554.1"/>
    <property type="molecule type" value="Genomic_DNA"/>
</dbReference>
<keyword evidence="5" id="KW-1185">Reference proteome</keyword>
<feature type="compositionally biased region" description="Low complexity" evidence="1">
    <location>
        <begin position="257"/>
        <end position="269"/>
    </location>
</feature>
<feature type="transmembrane region" description="Helical" evidence="2">
    <location>
        <begin position="183"/>
        <end position="207"/>
    </location>
</feature>
<protein>
    <recommendedName>
        <fullName evidence="6">Mid2 domain-containing protein</fullName>
    </recommendedName>
</protein>
<evidence type="ECO:0000313" key="5">
    <source>
        <dbReference type="Proteomes" id="UP000070544"/>
    </source>
</evidence>
<reference evidence="4 5" key="1">
    <citation type="journal article" date="2015" name="Genome Biol. Evol.">
        <title>Phylogenomic analyses indicate that early fungi evolved digesting cell walls of algal ancestors of land plants.</title>
        <authorList>
            <person name="Chang Y."/>
            <person name="Wang S."/>
            <person name="Sekimoto S."/>
            <person name="Aerts A.L."/>
            <person name="Choi C."/>
            <person name="Clum A."/>
            <person name="LaButti K.M."/>
            <person name="Lindquist E.A."/>
            <person name="Yee Ngan C."/>
            <person name="Ohm R.A."/>
            <person name="Salamov A.A."/>
            <person name="Grigoriev I.V."/>
            <person name="Spatafora J.W."/>
            <person name="Berbee M.L."/>
        </authorList>
    </citation>
    <scope>NUCLEOTIDE SEQUENCE [LARGE SCALE GENOMIC DNA]</scope>
    <source>
        <strain evidence="4 5">JEL478</strain>
    </source>
</reference>
<evidence type="ECO:0008006" key="6">
    <source>
        <dbReference type="Google" id="ProtNLM"/>
    </source>
</evidence>
<feature type="region of interest" description="Disordered" evidence="1">
    <location>
        <begin position="245"/>
        <end position="284"/>
    </location>
</feature>
<name>A0A139AG65_GONPJ</name>
<gene>
    <name evidence="4" type="ORF">M427DRAFT_155273</name>
</gene>